<comment type="subcellular location">
    <subcellularLocation>
        <location evidence="1">Cell membrane</location>
        <topology evidence="1">Multi-pass membrane protein</topology>
    </subcellularLocation>
</comment>
<proteinExistence type="inferred from homology"/>
<evidence type="ECO:0000256" key="12">
    <source>
        <dbReference type="ARBA" id="ARBA00033708"/>
    </source>
</evidence>
<protein>
    <recommendedName>
        <fullName evidence="17">Sodium:solute symporter</fullName>
    </recommendedName>
</protein>
<dbReference type="PROSITE" id="PS50283">
    <property type="entry name" value="NA_SOLUT_SYMP_3"/>
    <property type="match status" value="1"/>
</dbReference>
<evidence type="ECO:0000313" key="16">
    <source>
        <dbReference type="Proteomes" id="UP000267535"/>
    </source>
</evidence>
<dbReference type="AlphaFoldDB" id="A0A3P1STT1"/>
<keyword evidence="3" id="KW-0813">Transport</keyword>
<evidence type="ECO:0000256" key="5">
    <source>
        <dbReference type="ARBA" id="ARBA00022692"/>
    </source>
</evidence>
<comment type="caution">
    <text evidence="15">The sequence shown here is derived from an EMBL/GenBank/DDBJ whole genome shotgun (WGS) entry which is preliminary data.</text>
</comment>
<evidence type="ECO:0000256" key="6">
    <source>
        <dbReference type="ARBA" id="ARBA00022847"/>
    </source>
</evidence>
<feature type="transmembrane region" description="Helical" evidence="14">
    <location>
        <begin position="186"/>
        <end position="213"/>
    </location>
</feature>
<dbReference type="PANTHER" id="PTHR48086:SF3">
    <property type="entry name" value="SODIUM_PROLINE SYMPORTER"/>
    <property type="match status" value="1"/>
</dbReference>
<dbReference type="OrthoDB" id="9764438at2"/>
<feature type="transmembrane region" description="Helical" evidence="14">
    <location>
        <begin position="154"/>
        <end position="174"/>
    </location>
</feature>
<evidence type="ECO:0008006" key="17">
    <source>
        <dbReference type="Google" id="ProtNLM"/>
    </source>
</evidence>
<comment type="catalytic activity">
    <reaction evidence="12">
        <text>L-proline(in) + Na(+)(in) = L-proline(out) + Na(+)(out)</text>
        <dbReference type="Rhea" id="RHEA:28967"/>
        <dbReference type="ChEBI" id="CHEBI:29101"/>
        <dbReference type="ChEBI" id="CHEBI:60039"/>
    </reaction>
</comment>
<keyword evidence="10 14" id="KW-0472">Membrane</keyword>
<dbReference type="GO" id="GO:0005886">
    <property type="term" value="C:plasma membrane"/>
    <property type="evidence" value="ECO:0007669"/>
    <property type="project" value="UniProtKB-SubCell"/>
</dbReference>
<evidence type="ECO:0000256" key="3">
    <source>
        <dbReference type="ARBA" id="ARBA00022448"/>
    </source>
</evidence>
<evidence type="ECO:0000256" key="14">
    <source>
        <dbReference type="SAM" id="Phobius"/>
    </source>
</evidence>
<evidence type="ECO:0000256" key="10">
    <source>
        <dbReference type="ARBA" id="ARBA00023136"/>
    </source>
</evidence>
<evidence type="ECO:0000256" key="1">
    <source>
        <dbReference type="ARBA" id="ARBA00004651"/>
    </source>
</evidence>
<feature type="transmembrane region" description="Helical" evidence="14">
    <location>
        <begin position="280"/>
        <end position="306"/>
    </location>
</feature>
<feature type="transmembrane region" description="Helical" evidence="14">
    <location>
        <begin position="37"/>
        <end position="54"/>
    </location>
</feature>
<gene>
    <name evidence="15" type="ORF">EHS89_05195</name>
</gene>
<comment type="similarity">
    <text evidence="2">Belongs to the sodium:solute symporter (SSF) (TC 2.A.21) family.</text>
</comment>
<evidence type="ECO:0000256" key="7">
    <source>
        <dbReference type="ARBA" id="ARBA00022989"/>
    </source>
</evidence>
<feature type="transmembrane region" description="Helical" evidence="14">
    <location>
        <begin position="434"/>
        <end position="456"/>
    </location>
</feature>
<evidence type="ECO:0000256" key="9">
    <source>
        <dbReference type="ARBA" id="ARBA00023065"/>
    </source>
</evidence>
<evidence type="ECO:0000256" key="2">
    <source>
        <dbReference type="ARBA" id="ARBA00006434"/>
    </source>
</evidence>
<feature type="transmembrane region" description="Helical" evidence="14">
    <location>
        <begin position="380"/>
        <end position="403"/>
    </location>
</feature>
<feature type="transmembrane region" description="Helical" evidence="14">
    <location>
        <begin position="409"/>
        <end position="427"/>
    </location>
</feature>
<dbReference type="PANTHER" id="PTHR48086">
    <property type="entry name" value="SODIUM/PROLINE SYMPORTER-RELATED"/>
    <property type="match status" value="1"/>
</dbReference>
<dbReference type="RefSeq" id="WP_124925071.1">
    <property type="nucleotide sequence ID" value="NZ_BMOH01000003.1"/>
</dbReference>
<keyword evidence="9" id="KW-0406">Ion transport</keyword>
<keyword evidence="7 14" id="KW-1133">Transmembrane helix</keyword>
<dbReference type="EMBL" id="RQXV01000002">
    <property type="protein sequence ID" value="RRD00490.1"/>
    <property type="molecule type" value="Genomic_DNA"/>
</dbReference>
<dbReference type="Gene3D" id="1.20.1730.10">
    <property type="entry name" value="Sodium/glucose cotransporter"/>
    <property type="match status" value="1"/>
</dbReference>
<name>A0A3P1STT1_9GAMM</name>
<keyword evidence="4" id="KW-1003">Cell membrane</keyword>
<feature type="coiled-coil region" evidence="13">
    <location>
        <begin position="656"/>
        <end position="744"/>
    </location>
</feature>
<keyword evidence="8" id="KW-0915">Sodium</keyword>
<keyword evidence="16" id="KW-1185">Reference proteome</keyword>
<keyword evidence="5 14" id="KW-0812">Transmembrane</keyword>
<keyword evidence="11" id="KW-0739">Sodium transport</keyword>
<dbReference type="InterPro" id="IPR038377">
    <property type="entry name" value="Na/Glc_symporter_sf"/>
</dbReference>
<feature type="transmembrane region" description="Helical" evidence="14">
    <location>
        <begin position="326"/>
        <end position="359"/>
    </location>
</feature>
<dbReference type="InterPro" id="IPR050277">
    <property type="entry name" value="Sodium:Solute_Symporter"/>
</dbReference>
<reference evidence="15 16" key="1">
    <citation type="submission" date="2018-11" db="EMBL/GenBank/DDBJ databases">
        <title>The draft genome sequence of Amphritea balenae JAMM 1525T.</title>
        <authorList>
            <person name="Fang Z."/>
            <person name="Zhang Y."/>
            <person name="Han X."/>
        </authorList>
    </citation>
    <scope>NUCLEOTIDE SEQUENCE [LARGE SCALE GENOMIC DNA]</scope>
    <source>
        <strain evidence="15 16">JAMM 1525</strain>
    </source>
</reference>
<keyword evidence="13" id="KW-0175">Coiled coil</keyword>
<evidence type="ECO:0000256" key="11">
    <source>
        <dbReference type="ARBA" id="ARBA00023201"/>
    </source>
</evidence>
<evidence type="ECO:0000256" key="4">
    <source>
        <dbReference type="ARBA" id="ARBA00022475"/>
    </source>
</evidence>
<dbReference type="GO" id="GO:0015293">
    <property type="term" value="F:symporter activity"/>
    <property type="evidence" value="ECO:0007669"/>
    <property type="project" value="UniProtKB-KW"/>
</dbReference>
<organism evidence="15 16">
    <name type="scientific">Amphritea balenae</name>
    <dbReference type="NCBI Taxonomy" id="452629"/>
    <lineage>
        <taxon>Bacteria</taxon>
        <taxon>Pseudomonadati</taxon>
        <taxon>Pseudomonadota</taxon>
        <taxon>Gammaproteobacteria</taxon>
        <taxon>Oceanospirillales</taxon>
        <taxon>Oceanospirillaceae</taxon>
        <taxon>Amphritea</taxon>
    </lineage>
</organism>
<feature type="transmembrane region" description="Helical" evidence="14">
    <location>
        <begin position="241"/>
        <end position="259"/>
    </location>
</feature>
<dbReference type="Proteomes" id="UP000267535">
    <property type="component" value="Unassembled WGS sequence"/>
</dbReference>
<feature type="transmembrane region" description="Helical" evidence="14">
    <location>
        <begin position="6"/>
        <end position="25"/>
    </location>
</feature>
<evidence type="ECO:0000256" key="13">
    <source>
        <dbReference type="SAM" id="Coils"/>
    </source>
</evidence>
<evidence type="ECO:0000256" key="8">
    <source>
        <dbReference type="ARBA" id="ARBA00023053"/>
    </source>
</evidence>
<sequence length="751" mass="84109">MFSLFSVFLAICLYMALLFALATGAERHHKKLQPHYLWIYALAMGVFHTSWGFYGNIGYAASHGFMFILLDLGSYLCIALWWVLLRRMVQVKEALHITSLADMIAARYNRSPAIAAAVTLIVVLGSVPYIGLQIKAVIQSVGVLTDTPLDNEHINLTGIGSSLILLLFTILYGMRRLDPTEHHYGMLVVLAVECVIKIGAMLAVGIFVSFGLYEGIGDIFNQLQNNNLEHITGLGPEHQRGSAGLGLFVIGFFSILMLPRQFHIAVVENASQKHILPASLILTLYLLLFSVFMVPIAGAGLLHGISPDQADMTMLLLPLQSNQHGLALATFIGGFAAASGMVIITTTTVSTMVTNHLILPLAERWQMLIWLRSHLLQARWAVALSVILLSYLFVTALTASYLLLSIGTLAITALLQVVPALFGGLFWRRGNGKAALWSMLAGMLVWFYTLLLPILLRQLNMAPELLESGPFAINWLHPEALFGLKDIDTTAQGLLFSLGINCLLYYLISVLTQPHKEERNLTNEFMALFDHNKERQVRPGGLDDYIPLEDKREEAVQLLSHYLRRNKALERLLQIETDLHIQTKKSINIIELVEYHRMIEHELAGSIGAASSHSAVKSHLCYSNREASELQAIYHHISHELREAGQSGSSDKDRTIDVLHSQIAELERTISTQQHEIEQLLDRLDGHYEQIHQHRLQAQQYRDSLEQLKARQTGREKNELEQENKRLKLLYAELSLKLDQLNSAPDTKPPQ</sequence>
<feature type="transmembrane region" description="Helical" evidence="14">
    <location>
        <begin position="60"/>
        <end position="85"/>
    </location>
</feature>
<dbReference type="GO" id="GO:0006814">
    <property type="term" value="P:sodium ion transport"/>
    <property type="evidence" value="ECO:0007669"/>
    <property type="project" value="UniProtKB-KW"/>
</dbReference>
<evidence type="ECO:0000313" key="15">
    <source>
        <dbReference type="EMBL" id="RRD00490.1"/>
    </source>
</evidence>
<feature type="transmembrane region" description="Helical" evidence="14">
    <location>
        <begin position="113"/>
        <end position="134"/>
    </location>
</feature>
<dbReference type="InterPro" id="IPR001734">
    <property type="entry name" value="Na/solute_symporter"/>
</dbReference>
<keyword evidence="6" id="KW-0769">Symport</keyword>
<feature type="transmembrane region" description="Helical" evidence="14">
    <location>
        <begin position="491"/>
        <end position="511"/>
    </location>
</feature>
<accession>A0A3P1STT1</accession>